<dbReference type="Gene3D" id="3.40.50.300">
    <property type="entry name" value="P-loop containing nucleotide triphosphate hydrolases"/>
    <property type="match status" value="2"/>
</dbReference>
<dbReference type="PANTHER" id="PTHR43581:SF2">
    <property type="entry name" value="EXCINUCLEASE ATPASE SUBUNIT"/>
    <property type="match status" value="1"/>
</dbReference>
<organism evidence="2 3">
    <name type="scientific">Streptococcus sanguinis</name>
    <dbReference type="NCBI Taxonomy" id="1305"/>
    <lineage>
        <taxon>Bacteria</taxon>
        <taxon>Bacillati</taxon>
        <taxon>Bacillota</taxon>
        <taxon>Bacilli</taxon>
        <taxon>Lactobacillales</taxon>
        <taxon>Streptococcaceae</taxon>
        <taxon>Streptococcus</taxon>
    </lineage>
</organism>
<dbReference type="RefSeq" id="WP_111675312.1">
    <property type="nucleotide sequence ID" value="NZ_LS483364.1"/>
</dbReference>
<feature type="domain" description="Endonuclease GajA/Old nuclease/RecF-like AAA" evidence="1">
    <location>
        <begin position="1"/>
        <end position="375"/>
    </location>
</feature>
<dbReference type="InterPro" id="IPR051396">
    <property type="entry name" value="Bact_Antivir_Def_Nuclease"/>
</dbReference>
<gene>
    <name evidence="2" type="ORF">NCTC11086_00376</name>
</gene>
<reference evidence="2 3" key="1">
    <citation type="submission" date="2018-06" db="EMBL/GenBank/DDBJ databases">
        <authorList>
            <consortium name="Pathogen Informatics"/>
            <person name="Doyle S."/>
        </authorList>
    </citation>
    <scope>NUCLEOTIDE SEQUENCE [LARGE SCALE GENOMIC DNA]</scope>
    <source>
        <strain evidence="2 3">NCTC11086</strain>
    </source>
</reference>
<dbReference type="Proteomes" id="UP000248534">
    <property type="component" value="Chromosome 1"/>
</dbReference>
<name>A0A2X3YIQ2_STRSA</name>
<evidence type="ECO:0000313" key="2">
    <source>
        <dbReference type="EMBL" id="SQF70537.1"/>
    </source>
</evidence>
<dbReference type="PANTHER" id="PTHR43581">
    <property type="entry name" value="ATP/GTP PHOSPHATASE"/>
    <property type="match status" value="1"/>
</dbReference>
<accession>A0A2X3YIQ2</accession>
<protein>
    <submittedName>
        <fullName evidence="2">P-loop NTPase</fullName>
    </submittedName>
</protein>
<dbReference type="Pfam" id="PF13175">
    <property type="entry name" value="AAA_15"/>
    <property type="match status" value="1"/>
</dbReference>
<dbReference type="SUPFAM" id="SSF52540">
    <property type="entry name" value="P-loop containing nucleoside triphosphate hydrolases"/>
    <property type="match status" value="1"/>
</dbReference>
<sequence length="641" mass="74446">MINKLVIKNFRSIKNVRLSNIKKQLGLIGENSSGKSSILCALLVCLGERDIQSSDFRFNKYGKNEEKIFIGLGIELDYFSLQRLINYNSDENLILNSWLEEIKLDCKGKRQRDTTSKSYTRDFKKSFLSKLDSNASYNLQNLYFGFTINSDGQKLLRLYESNLNQEKQITSSNDVIKGIFDIILPPYAYLRDERGFEKESKGESDSTTNELFSLLLPLINKKSEKVSEDKLDNTPISKLSIPQINNYLLKRIQEEAKDLTESLNTNFKKYYNEEIEVKWIFSNELFKNLNIKTDFCIEGVQNSIDFQSIGSGTRSLYKMALLRTLLERQSEDDEPVLFLLEEPELYLYPKLEQQMENFIYDLSSKNQVIVTTHSPVSIKSFSIDSLYKVERKKETSNAVPVTKVSKLESKSQVTELLGYDITYLLGKDYIIFVEGPDDKRAYECLINKIFGEEKSSKFIAMTTVSKLSAAVSFDFLDQIRSRAKSIYIIDSDGMESEERKNSVVKELTMQDKTINKEELSSKILLTEYCMLECYTFEYRYLKQGINEDEYWNSVNEFLKNKKDDINILLKKRKKTELLDCDMFNVRDNFESVRKYGFNKKLVRAFRSAIGGQGFRSISDLNEDELSTSCKELIDKLKRYFD</sequence>
<dbReference type="InterPro" id="IPR027417">
    <property type="entry name" value="P-loop_NTPase"/>
</dbReference>
<evidence type="ECO:0000313" key="3">
    <source>
        <dbReference type="Proteomes" id="UP000248534"/>
    </source>
</evidence>
<evidence type="ECO:0000259" key="1">
    <source>
        <dbReference type="Pfam" id="PF13175"/>
    </source>
</evidence>
<dbReference type="InterPro" id="IPR041685">
    <property type="entry name" value="AAA_GajA/Old/RecF-like"/>
</dbReference>
<dbReference type="AlphaFoldDB" id="A0A2X3YIQ2"/>
<proteinExistence type="predicted"/>
<dbReference type="EMBL" id="LS483364">
    <property type="protein sequence ID" value="SQF70537.1"/>
    <property type="molecule type" value="Genomic_DNA"/>
</dbReference>